<reference evidence="2" key="4">
    <citation type="submission" date="2023-01" db="EMBL/GenBank/DDBJ databases">
        <title>Draft genome sequence of Methylobacterium oxalidis strain NBRC 107715.</title>
        <authorList>
            <person name="Sun Q."/>
            <person name="Mori K."/>
        </authorList>
    </citation>
    <scope>NUCLEOTIDE SEQUENCE</scope>
    <source>
        <strain evidence="2">NBRC 107715</strain>
    </source>
</reference>
<reference evidence="4" key="2">
    <citation type="journal article" date="2019" name="Int. J. Syst. Evol. Microbiol.">
        <title>The Global Catalogue of Microorganisms (GCM) 10K type strain sequencing project: providing services to taxonomists for standard genome sequencing and annotation.</title>
        <authorList>
            <consortium name="The Broad Institute Genomics Platform"/>
            <consortium name="The Broad Institute Genome Sequencing Center for Infectious Disease"/>
            <person name="Wu L."/>
            <person name="Ma J."/>
        </authorList>
    </citation>
    <scope>NUCLEOTIDE SEQUENCE [LARGE SCALE GENOMIC DNA]</scope>
    <source>
        <strain evidence="4">NBRC 107715</strain>
    </source>
</reference>
<evidence type="ECO:0000313" key="2">
    <source>
        <dbReference type="EMBL" id="GLS67660.1"/>
    </source>
</evidence>
<evidence type="ECO:0000313" key="3">
    <source>
        <dbReference type="Proteomes" id="UP000321960"/>
    </source>
</evidence>
<reference evidence="2" key="1">
    <citation type="journal article" date="2014" name="Int. J. Syst. Evol. Microbiol.">
        <title>Complete genome of a new Firmicutes species belonging to the dominant human colonic microbiota ('Ruminococcus bicirculans') reveals two chromosomes and a selective capacity to utilize plant glucans.</title>
        <authorList>
            <consortium name="NISC Comparative Sequencing Program"/>
            <person name="Wegmann U."/>
            <person name="Louis P."/>
            <person name="Goesmann A."/>
            <person name="Henrissat B."/>
            <person name="Duncan S.H."/>
            <person name="Flint H.J."/>
        </authorList>
    </citation>
    <scope>NUCLEOTIDE SEQUENCE</scope>
    <source>
        <strain evidence="2">NBRC 107715</strain>
    </source>
</reference>
<reference evidence="1 3" key="3">
    <citation type="submission" date="2019-07" db="EMBL/GenBank/DDBJ databases">
        <title>Whole genome shotgun sequence of Methylobacterium oxalidis NBRC 107715.</title>
        <authorList>
            <person name="Hosoyama A."/>
            <person name="Uohara A."/>
            <person name="Ohji S."/>
            <person name="Ichikawa N."/>
        </authorList>
    </citation>
    <scope>NUCLEOTIDE SEQUENCE [LARGE SCALE GENOMIC DNA]</scope>
    <source>
        <strain evidence="1 3">NBRC 107715</strain>
    </source>
</reference>
<evidence type="ECO:0000313" key="4">
    <source>
        <dbReference type="Proteomes" id="UP001156856"/>
    </source>
</evidence>
<sequence>MSASRQISWTAALREFRADRAVIAPGAARARAAAEGFAKIAANRARRSSSTFVVAGRYDRRAIMSAAVAAAQGRRAVTGEAWTDCLSAALKGTWAVAKAARLAAAH</sequence>
<accession>A0A512JBX2</accession>
<dbReference type="AlphaFoldDB" id="A0A512JBX2"/>
<gene>
    <name evidence="2" type="ORF">GCM10007888_60450</name>
    <name evidence="1" type="ORF">MOX02_54330</name>
</gene>
<dbReference type="Proteomes" id="UP001156856">
    <property type="component" value="Unassembled WGS sequence"/>
</dbReference>
<dbReference type="Proteomes" id="UP000321960">
    <property type="component" value="Unassembled WGS sequence"/>
</dbReference>
<evidence type="ECO:0000313" key="1">
    <source>
        <dbReference type="EMBL" id="GEP07395.1"/>
    </source>
</evidence>
<protein>
    <submittedName>
        <fullName evidence="1">Uncharacterized protein</fullName>
    </submittedName>
</protein>
<proteinExistence type="predicted"/>
<dbReference type="RefSeq" id="WP_147028853.1">
    <property type="nucleotide sequence ID" value="NZ_BJZU01000151.1"/>
</dbReference>
<keyword evidence="4" id="KW-1185">Reference proteome</keyword>
<dbReference type="EMBL" id="BSPK01000116">
    <property type="protein sequence ID" value="GLS67660.1"/>
    <property type="molecule type" value="Genomic_DNA"/>
</dbReference>
<name>A0A512JBX2_9HYPH</name>
<organism evidence="1 3">
    <name type="scientific">Methylobacterium oxalidis</name>
    <dbReference type="NCBI Taxonomy" id="944322"/>
    <lineage>
        <taxon>Bacteria</taxon>
        <taxon>Pseudomonadati</taxon>
        <taxon>Pseudomonadota</taxon>
        <taxon>Alphaproteobacteria</taxon>
        <taxon>Hyphomicrobiales</taxon>
        <taxon>Methylobacteriaceae</taxon>
        <taxon>Methylobacterium</taxon>
    </lineage>
</organism>
<dbReference type="EMBL" id="BJZU01000151">
    <property type="protein sequence ID" value="GEP07395.1"/>
    <property type="molecule type" value="Genomic_DNA"/>
</dbReference>
<comment type="caution">
    <text evidence="1">The sequence shown here is derived from an EMBL/GenBank/DDBJ whole genome shotgun (WGS) entry which is preliminary data.</text>
</comment>